<reference evidence="2" key="1">
    <citation type="submission" date="2021-01" db="EMBL/GenBank/DDBJ databases">
        <authorList>
            <consortium name="Genoscope - CEA"/>
            <person name="William W."/>
        </authorList>
    </citation>
    <scope>NUCLEOTIDE SEQUENCE</scope>
</reference>
<evidence type="ECO:0000313" key="2">
    <source>
        <dbReference type="EMBL" id="CAD8118029.1"/>
    </source>
</evidence>
<organism evidence="2 3">
    <name type="scientific">Paramecium primaurelia</name>
    <dbReference type="NCBI Taxonomy" id="5886"/>
    <lineage>
        <taxon>Eukaryota</taxon>
        <taxon>Sar</taxon>
        <taxon>Alveolata</taxon>
        <taxon>Ciliophora</taxon>
        <taxon>Intramacronucleata</taxon>
        <taxon>Oligohymenophorea</taxon>
        <taxon>Peniculida</taxon>
        <taxon>Parameciidae</taxon>
        <taxon>Paramecium</taxon>
    </lineage>
</organism>
<proteinExistence type="predicted"/>
<keyword evidence="3" id="KW-1185">Reference proteome</keyword>
<evidence type="ECO:0000256" key="1">
    <source>
        <dbReference type="SAM" id="Phobius"/>
    </source>
</evidence>
<accession>A0A8S1QQL1</accession>
<gene>
    <name evidence="2" type="ORF">PPRIM_AZ9-3.1.T2200011</name>
</gene>
<evidence type="ECO:0008006" key="4">
    <source>
        <dbReference type="Google" id="ProtNLM"/>
    </source>
</evidence>
<sequence>MSQEHINILIEVNDTILIQQFNYQSQPQNFFELTTPIQILSSALLKETLFVIIIDGNLTAYFFNHGKLAYLLYLIIHLNIYILIQQIIQTSQLLIIKLIQLSYRIMEYQSYEILNNIHIQLLITIKSRQVCYKMEFIWRLLNKITTNYIFIQYKNFYFQLIINLLLSRLIRILILYRINYQFIYSCRDLLKN</sequence>
<keyword evidence="1" id="KW-1133">Transmembrane helix</keyword>
<protein>
    <recommendedName>
        <fullName evidence="4">Transmembrane protein</fullName>
    </recommendedName>
</protein>
<name>A0A8S1QQL1_PARPR</name>
<dbReference type="AlphaFoldDB" id="A0A8S1QQL1"/>
<comment type="caution">
    <text evidence="2">The sequence shown here is derived from an EMBL/GenBank/DDBJ whole genome shotgun (WGS) entry which is preliminary data.</text>
</comment>
<evidence type="ECO:0000313" key="3">
    <source>
        <dbReference type="Proteomes" id="UP000688137"/>
    </source>
</evidence>
<feature type="transmembrane region" description="Helical" evidence="1">
    <location>
        <begin position="68"/>
        <end position="88"/>
    </location>
</feature>
<dbReference type="EMBL" id="CAJJDM010000229">
    <property type="protein sequence ID" value="CAD8118029.1"/>
    <property type="molecule type" value="Genomic_DNA"/>
</dbReference>
<keyword evidence="1" id="KW-0472">Membrane</keyword>
<keyword evidence="1" id="KW-0812">Transmembrane</keyword>
<feature type="transmembrane region" description="Helical" evidence="1">
    <location>
        <begin position="156"/>
        <end position="176"/>
    </location>
</feature>
<dbReference type="Proteomes" id="UP000688137">
    <property type="component" value="Unassembled WGS sequence"/>
</dbReference>